<dbReference type="PROSITE" id="PS00198">
    <property type="entry name" value="4FE4S_FER_1"/>
    <property type="match status" value="1"/>
</dbReference>
<dbReference type="AlphaFoldDB" id="A0A523QJD3"/>
<evidence type="ECO:0000259" key="4">
    <source>
        <dbReference type="PROSITE" id="PS51379"/>
    </source>
</evidence>
<keyword evidence="1" id="KW-0479">Metal-binding</keyword>
<dbReference type="GO" id="GO:0046872">
    <property type="term" value="F:metal ion binding"/>
    <property type="evidence" value="ECO:0007669"/>
    <property type="project" value="UniProtKB-KW"/>
</dbReference>
<dbReference type="SUPFAM" id="SSF51971">
    <property type="entry name" value="Nucleotide-binding domain"/>
    <property type="match status" value="1"/>
</dbReference>
<protein>
    <submittedName>
        <fullName evidence="5">FAD-dependent oxidoreductase</fullName>
    </submittedName>
</protein>
<keyword evidence="2" id="KW-0408">Iron</keyword>
<dbReference type="SUPFAM" id="SSF46548">
    <property type="entry name" value="alpha-helical ferredoxin"/>
    <property type="match status" value="2"/>
</dbReference>
<gene>
    <name evidence="5" type="ORF">E3J95_03710</name>
</gene>
<sequence>MSNDKRKIGAVMVVGGGIGGIQASLDLAESGFKVYLVEKSLSIGGVMAQLDKTFPTNDCAMCILSPKLVECGRHRNIQMLTNSEVEGVEGEPGDFKVRIRKHPRFVDLAKCTGCGDCAEVCPVEIPNQYEENLTNRKAIYRPFTQATPSAFGIDKRGIPSCRATCPLHVNVQGYVALISKGKLKEALELIREKNPLPGICGRVCTHPCEDECQRQKVDEPVAIDLLKRFAADYEKEVSLDLKIEKEKNSKVAIVGSGPAGLTAAYDLRKMGYEVTVFEALPVAGGMLAVGIPGYRLPRDILRKEIGILEKLGVEIRLNAPLGENLTVEDLKNDGYQAVFIATGAHVSTRLEVPGEDLKGVSHG</sequence>
<dbReference type="Gene3D" id="3.50.50.60">
    <property type="entry name" value="FAD/NAD(P)-binding domain"/>
    <property type="match status" value="1"/>
</dbReference>
<comment type="caution">
    <text evidence="5">The sequence shown here is derived from an EMBL/GenBank/DDBJ whole genome shotgun (WGS) entry which is preliminary data.</text>
</comment>
<dbReference type="Pfam" id="PF00037">
    <property type="entry name" value="Fer4"/>
    <property type="match status" value="1"/>
</dbReference>
<dbReference type="InterPro" id="IPR028261">
    <property type="entry name" value="DPD_II"/>
</dbReference>
<name>A0A523QJD3_UNCAE</name>
<dbReference type="GO" id="GO:0051536">
    <property type="term" value="F:iron-sulfur cluster binding"/>
    <property type="evidence" value="ECO:0007669"/>
    <property type="project" value="UniProtKB-KW"/>
</dbReference>
<dbReference type="EMBL" id="SOKU01000176">
    <property type="protein sequence ID" value="TES85749.1"/>
    <property type="molecule type" value="Genomic_DNA"/>
</dbReference>
<accession>A0A523QJD3</accession>
<evidence type="ECO:0000256" key="2">
    <source>
        <dbReference type="ARBA" id="ARBA00023004"/>
    </source>
</evidence>
<dbReference type="GO" id="GO:0016491">
    <property type="term" value="F:oxidoreductase activity"/>
    <property type="evidence" value="ECO:0007669"/>
    <property type="project" value="InterPro"/>
</dbReference>
<reference evidence="5 6" key="1">
    <citation type="submission" date="2019-03" db="EMBL/GenBank/DDBJ databases">
        <title>Metabolic potential of uncultured bacteria and archaea associated with petroleum seepage in deep-sea sediments.</title>
        <authorList>
            <person name="Dong X."/>
            <person name="Hubert C."/>
        </authorList>
    </citation>
    <scope>NUCLEOTIDE SEQUENCE [LARGE SCALE GENOMIC DNA]</scope>
    <source>
        <strain evidence="5">E44_bin92</strain>
    </source>
</reference>
<dbReference type="Pfam" id="PF14691">
    <property type="entry name" value="Fer4_20"/>
    <property type="match status" value="1"/>
</dbReference>
<dbReference type="PANTHER" id="PTHR42783:SF3">
    <property type="entry name" value="GLUTAMATE SYNTHASE [NADPH] SMALL CHAIN-RELATED"/>
    <property type="match status" value="1"/>
</dbReference>
<evidence type="ECO:0000313" key="6">
    <source>
        <dbReference type="Proteomes" id="UP000320781"/>
    </source>
</evidence>
<dbReference type="PROSITE" id="PS51379">
    <property type="entry name" value="4FE4S_FER_2"/>
    <property type="match status" value="1"/>
</dbReference>
<dbReference type="PRINTS" id="PR00419">
    <property type="entry name" value="ADXRDTASE"/>
</dbReference>
<dbReference type="Gene3D" id="3.40.50.720">
    <property type="entry name" value="NAD(P)-binding Rossmann-like Domain"/>
    <property type="match status" value="1"/>
</dbReference>
<dbReference type="Pfam" id="PF07992">
    <property type="entry name" value="Pyr_redox_2"/>
    <property type="match status" value="1"/>
</dbReference>
<dbReference type="PANTHER" id="PTHR42783">
    <property type="entry name" value="GLUTAMATE SYNTHASE [NADPH] SMALL CHAIN"/>
    <property type="match status" value="1"/>
</dbReference>
<dbReference type="Gene3D" id="1.10.1060.10">
    <property type="entry name" value="Alpha-helical ferredoxin"/>
    <property type="match status" value="1"/>
</dbReference>
<dbReference type="InterPro" id="IPR017896">
    <property type="entry name" value="4Fe4S_Fe-S-bd"/>
</dbReference>
<dbReference type="InterPro" id="IPR009051">
    <property type="entry name" value="Helical_ferredxn"/>
</dbReference>
<dbReference type="InterPro" id="IPR017900">
    <property type="entry name" value="4Fe4S_Fe_S_CS"/>
</dbReference>
<evidence type="ECO:0000256" key="3">
    <source>
        <dbReference type="ARBA" id="ARBA00023014"/>
    </source>
</evidence>
<organism evidence="5 6">
    <name type="scientific">Aerophobetes bacterium</name>
    <dbReference type="NCBI Taxonomy" id="2030807"/>
    <lineage>
        <taxon>Bacteria</taxon>
        <taxon>Candidatus Aerophobota</taxon>
    </lineage>
</organism>
<feature type="domain" description="4Fe-4S ferredoxin-type" evidence="4">
    <location>
        <begin position="101"/>
        <end position="131"/>
    </location>
</feature>
<dbReference type="SUPFAM" id="SSF51905">
    <property type="entry name" value="FAD/NAD(P)-binding domain"/>
    <property type="match status" value="1"/>
</dbReference>
<evidence type="ECO:0000256" key="1">
    <source>
        <dbReference type="ARBA" id="ARBA00022723"/>
    </source>
</evidence>
<dbReference type="InterPro" id="IPR036188">
    <property type="entry name" value="FAD/NAD-bd_sf"/>
</dbReference>
<keyword evidence="3" id="KW-0411">Iron-sulfur</keyword>
<evidence type="ECO:0000313" key="5">
    <source>
        <dbReference type="EMBL" id="TES85749.1"/>
    </source>
</evidence>
<dbReference type="Gene3D" id="3.30.70.20">
    <property type="match status" value="1"/>
</dbReference>
<dbReference type="Pfam" id="PF12831">
    <property type="entry name" value="FAD_oxidored"/>
    <property type="match status" value="1"/>
</dbReference>
<feature type="non-terminal residue" evidence="5">
    <location>
        <position position="363"/>
    </location>
</feature>
<proteinExistence type="predicted"/>
<dbReference type="InterPro" id="IPR023753">
    <property type="entry name" value="FAD/NAD-binding_dom"/>
</dbReference>
<dbReference type="Proteomes" id="UP000320781">
    <property type="component" value="Unassembled WGS sequence"/>
</dbReference>